<name>A0A6J4T050_9ACTN</name>
<feature type="non-terminal residue" evidence="2">
    <location>
        <position position="152"/>
    </location>
</feature>
<protein>
    <submittedName>
        <fullName evidence="2">Peptidyl-prolyl cis-trans isomerase</fullName>
        <ecNumber evidence="2">5.2.1.8</ecNumber>
    </submittedName>
</protein>
<evidence type="ECO:0000313" key="2">
    <source>
        <dbReference type="EMBL" id="CAA9510449.1"/>
    </source>
</evidence>
<accession>A0A6J4T050</accession>
<feature type="non-terminal residue" evidence="2">
    <location>
        <position position="1"/>
    </location>
</feature>
<feature type="region of interest" description="Disordered" evidence="1">
    <location>
        <begin position="32"/>
        <end position="152"/>
    </location>
</feature>
<sequence length="152" mass="18470">VCSRYAHHRGRHRLRALRRRRARDRRELQEARDRRLLRRPDVSPRHQGLHDPGRVSGGHRHRWTRLSVRRRVQRPQDRPWRARDGERGAEHQRLAVLHRHDRRSALAGRQAHRLRRGHRRDGGRRQDRERAHAGSRSARRADQDRLDRARRL</sequence>
<organism evidence="2">
    <name type="scientific">uncultured Solirubrobacteraceae bacterium</name>
    <dbReference type="NCBI Taxonomy" id="1162706"/>
    <lineage>
        <taxon>Bacteria</taxon>
        <taxon>Bacillati</taxon>
        <taxon>Actinomycetota</taxon>
        <taxon>Thermoleophilia</taxon>
        <taxon>Solirubrobacterales</taxon>
        <taxon>Solirubrobacteraceae</taxon>
        <taxon>environmental samples</taxon>
    </lineage>
</organism>
<feature type="compositionally biased region" description="Basic residues" evidence="1">
    <location>
        <begin position="110"/>
        <end position="122"/>
    </location>
</feature>
<dbReference type="GO" id="GO:0003755">
    <property type="term" value="F:peptidyl-prolyl cis-trans isomerase activity"/>
    <property type="evidence" value="ECO:0007669"/>
    <property type="project" value="UniProtKB-EC"/>
</dbReference>
<keyword evidence="2" id="KW-0413">Isomerase</keyword>
<proteinExistence type="predicted"/>
<feature type="compositionally biased region" description="Basic and acidic residues" evidence="1">
    <location>
        <begin position="32"/>
        <end position="53"/>
    </location>
</feature>
<feature type="compositionally biased region" description="Basic and acidic residues" evidence="1">
    <location>
        <begin position="123"/>
        <end position="132"/>
    </location>
</feature>
<feature type="compositionally biased region" description="Basic residues" evidence="1">
    <location>
        <begin position="57"/>
        <end position="73"/>
    </location>
</feature>
<feature type="compositionally biased region" description="Basic and acidic residues" evidence="1">
    <location>
        <begin position="74"/>
        <end position="93"/>
    </location>
</feature>
<dbReference type="EMBL" id="CADCVQ010000110">
    <property type="protein sequence ID" value="CAA9510449.1"/>
    <property type="molecule type" value="Genomic_DNA"/>
</dbReference>
<feature type="compositionally biased region" description="Basic and acidic residues" evidence="1">
    <location>
        <begin position="139"/>
        <end position="152"/>
    </location>
</feature>
<gene>
    <name evidence="2" type="ORF">AVDCRST_MAG67-2689</name>
</gene>
<dbReference type="EC" id="5.2.1.8" evidence="2"/>
<evidence type="ECO:0000256" key="1">
    <source>
        <dbReference type="SAM" id="MobiDB-lite"/>
    </source>
</evidence>
<reference evidence="2" key="1">
    <citation type="submission" date="2020-02" db="EMBL/GenBank/DDBJ databases">
        <authorList>
            <person name="Meier V. D."/>
        </authorList>
    </citation>
    <scope>NUCLEOTIDE SEQUENCE</scope>
    <source>
        <strain evidence="2">AVDCRST_MAG67</strain>
    </source>
</reference>
<dbReference type="AlphaFoldDB" id="A0A6J4T050"/>